<dbReference type="Pfam" id="PF23019">
    <property type="entry name" value="DUF7033"/>
    <property type="match status" value="1"/>
</dbReference>
<dbReference type="InterPro" id="IPR054297">
    <property type="entry name" value="DUF7033"/>
</dbReference>
<dbReference type="AlphaFoldDB" id="A0A2S0HTZ3"/>
<accession>A0A2S0HTZ3</accession>
<name>A0A2S0HTZ3_9FLAO</name>
<dbReference type="KEGG" id="aue:C5O00_02475"/>
<dbReference type="EMBL" id="CP027062">
    <property type="protein sequence ID" value="AVI50095.1"/>
    <property type="molecule type" value="Genomic_DNA"/>
</dbReference>
<feature type="domain" description="DUF7033" evidence="1">
    <location>
        <begin position="95"/>
        <end position="182"/>
    </location>
</feature>
<dbReference type="OrthoDB" id="5573484at2"/>
<proteinExistence type="predicted"/>
<organism evidence="2 3">
    <name type="scientific">Pukyongia salina</name>
    <dbReference type="NCBI Taxonomy" id="2094025"/>
    <lineage>
        <taxon>Bacteria</taxon>
        <taxon>Pseudomonadati</taxon>
        <taxon>Bacteroidota</taxon>
        <taxon>Flavobacteriia</taxon>
        <taxon>Flavobacteriales</taxon>
        <taxon>Flavobacteriaceae</taxon>
        <taxon>Pukyongia</taxon>
    </lineage>
</organism>
<keyword evidence="3" id="KW-1185">Reference proteome</keyword>
<dbReference type="RefSeq" id="WP_105214647.1">
    <property type="nucleotide sequence ID" value="NZ_CP027062.1"/>
</dbReference>
<protein>
    <recommendedName>
        <fullName evidence="1">DUF7033 domain-containing protein</fullName>
    </recommendedName>
</protein>
<evidence type="ECO:0000259" key="1">
    <source>
        <dbReference type="Pfam" id="PF23019"/>
    </source>
</evidence>
<reference evidence="2 3" key="1">
    <citation type="submission" date="2018-02" db="EMBL/GenBank/DDBJ databases">
        <title>Genomic analysis of the strain RR4-38 isolated from a seawater recirculating aquaculture system.</title>
        <authorList>
            <person name="Kim Y.-S."/>
            <person name="Jang Y.H."/>
            <person name="Kim K.-H."/>
        </authorList>
    </citation>
    <scope>NUCLEOTIDE SEQUENCE [LARGE SCALE GENOMIC DNA]</scope>
    <source>
        <strain evidence="2 3">RR4-38</strain>
    </source>
</reference>
<gene>
    <name evidence="2" type="ORF">C5O00_02475</name>
</gene>
<dbReference type="Proteomes" id="UP000238442">
    <property type="component" value="Chromosome"/>
</dbReference>
<evidence type="ECO:0000313" key="3">
    <source>
        <dbReference type="Proteomes" id="UP000238442"/>
    </source>
</evidence>
<sequence>MLLIFSQQITPRLDFIFKHVCTRILELEIGFTSVIEEFIAHQGPKLSYAKQPMGNEMFVQSYGLLEQSGVEDLEVQVKPWDETFSFFQVGEKSDLPFDIFSAAFYLLSRYEEYLPHVKDSLGRFPATESLGYREGFLLQPVVDIWAYKFMTVLQQKFSDVPFPKKNGKIHSLIKIEQPYLYIQKGFVRSLAGYLKDIGKFKFKSAFKRSRVLLGIGKDPYSVYDWIVSVSKQSKNSITAFFLLGDHPSLKDGFNSRRKKFKLLLKYFNDYNEVGLLFSYQALNDTEILKLEKRQLEETTLRTLRSSMNSDYLVVLPELYRMLVEQEIERDFSMVYEDTPGFRAGTCTPFLFYDLDYEIKTPLVIHPVAFTTEGFNNKYESDSLQRISAMQQLVLGLNGTFSIFFNIRDFTDEKSNAIWRNLFEQQLHAHE</sequence>
<evidence type="ECO:0000313" key="2">
    <source>
        <dbReference type="EMBL" id="AVI50095.1"/>
    </source>
</evidence>